<organism evidence="1 2">
    <name type="scientific">Chitinophaga filiformis</name>
    <name type="common">Myxococcus filiformis</name>
    <name type="synonym">Flexibacter filiformis</name>
    <dbReference type="NCBI Taxonomy" id="104663"/>
    <lineage>
        <taxon>Bacteria</taxon>
        <taxon>Pseudomonadati</taxon>
        <taxon>Bacteroidota</taxon>
        <taxon>Chitinophagia</taxon>
        <taxon>Chitinophagales</taxon>
        <taxon>Chitinophagaceae</taxon>
        <taxon>Chitinophaga</taxon>
    </lineage>
</organism>
<dbReference type="InterPro" id="IPR008928">
    <property type="entry name" value="6-hairpin_glycosidase_sf"/>
</dbReference>
<name>A0A1G7P298_CHIFI</name>
<dbReference type="GO" id="GO:0005975">
    <property type="term" value="P:carbohydrate metabolic process"/>
    <property type="evidence" value="ECO:0007669"/>
    <property type="project" value="InterPro"/>
</dbReference>
<dbReference type="AlphaFoldDB" id="A0A1G7P298"/>
<dbReference type="OrthoDB" id="7520791at2"/>
<gene>
    <name evidence="1" type="ORF">SAMN04488121_1021037</name>
</gene>
<reference evidence="1 2" key="1">
    <citation type="submission" date="2016-10" db="EMBL/GenBank/DDBJ databases">
        <authorList>
            <person name="de Groot N.N."/>
        </authorList>
    </citation>
    <scope>NUCLEOTIDE SEQUENCE [LARGE SCALE GENOMIC DNA]</scope>
    <source>
        <strain evidence="1 2">DSM 527</strain>
    </source>
</reference>
<dbReference type="STRING" id="104663.SAMN04488121_1021037"/>
<proteinExistence type="predicted"/>
<protein>
    <submittedName>
        <fullName evidence="1">Uncharacterized protein</fullName>
    </submittedName>
</protein>
<sequence>MTGLSPWAATSMKELAGSNGSLFSKNIGQYCFYGHSGEDSLWITAAFNEKIKIAFRTAYSPDGPVINNITREDNRIFCSLTSQTGHFEVEIQFPDNEKPVLRYTVRFQAAAAMAVPFWPRDILIISEDGSQEHEGEIYIPQVGMRSGLIYAGITKPESGSFLYLQNFSALNDYFSTTMTSPADTVGGTWPELGFSLPPTKDKLLPPDRMITIADAFIAFDPVLPDNQFTIARQFIDRLADLYIHLPRPAVAYHDYRDVLNRSLKDIETTPGCWCYHGGKSYLNAYVSDYKNPPEVMVQLAVLLPLLDYAAWLGKDLPLMGQLKDVLWEFYDKDKGFLRRWLPLVDSMLDGSEPHKVPDVMDSWYLYHPLLNLSRMALAGDDTAKDLFLKSLEFSIKVARHFNYRWPVFYNVNTLEVIKEETAPGEGGEKDVAGIYAHVMLQAWELTGDKRYFEEAEKAAQSLTAYGFKIMYQSNNTAFSTGAMLRLYNETKNELYLNLSYLFFANLFANVALWQCDYGNLKHFPLFFALFPLTNAPYIAVYEEQECFAAFHNFLALANDTPLLRSAALLIAEFIRHFVSRAVHYCPPVLPKEMLSEEAKTGEIAPHLWVALEDIHDGWEKSGVVGQEVYGAGLAFGIVPRHYFKSQEGDFMIFVDYPTADRSMGNPIKLKVLGDKTLQCRLRILSLNGQPLTGFTVRAGTDQQLISSEMTSEGHLEYIIYGDQVIEINKQK</sequence>
<evidence type="ECO:0000313" key="2">
    <source>
        <dbReference type="Proteomes" id="UP000199045"/>
    </source>
</evidence>
<evidence type="ECO:0000313" key="1">
    <source>
        <dbReference type="EMBL" id="SDF80426.1"/>
    </source>
</evidence>
<dbReference type="Proteomes" id="UP000199045">
    <property type="component" value="Unassembled WGS sequence"/>
</dbReference>
<dbReference type="RefSeq" id="WP_143011448.1">
    <property type="nucleotide sequence ID" value="NZ_FNBN01000002.1"/>
</dbReference>
<dbReference type="SUPFAM" id="SSF48208">
    <property type="entry name" value="Six-hairpin glycosidases"/>
    <property type="match status" value="1"/>
</dbReference>
<dbReference type="EMBL" id="FNBN01000002">
    <property type="protein sequence ID" value="SDF80426.1"/>
    <property type="molecule type" value="Genomic_DNA"/>
</dbReference>
<accession>A0A1G7P298</accession>